<keyword evidence="2" id="KW-0472">Membrane</keyword>
<name>A0A3M7M7N7_9PLEO</name>
<reference evidence="4 5" key="1">
    <citation type="journal article" date="2014" name="PLoS ONE">
        <title>De novo Genome Assembly of the Fungal Plant Pathogen Pyrenophora semeniperda.</title>
        <authorList>
            <person name="Soliai M.M."/>
            <person name="Meyer S.E."/>
            <person name="Udall J.A."/>
            <person name="Elzinga D.E."/>
            <person name="Hermansen R.A."/>
            <person name="Bodily P.M."/>
            <person name="Hart A.A."/>
            <person name="Coleman C.E."/>
        </authorList>
    </citation>
    <scope>NUCLEOTIDE SEQUENCE [LARGE SCALE GENOMIC DNA]</scope>
    <source>
        <strain evidence="4 5">CCB06</strain>
        <tissue evidence="4">Mycelium</tissue>
    </source>
</reference>
<protein>
    <recommendedName>
        <fullName evidence="6">VanZ-like domain-containing protein</fullName>
    </recommendedName>
</protein>
<dbReference type="PANTHER" id="PTHR28008:SF1">
    <property type="entry name" value="DOMAIN PROTEIN, PUTATIVE (AFU_ORTHOLOGUE AFUA_3G10980)-RELATED"/>
    <property type="match status" value="1"/>
</dbReference>
<dbReference type="Proteomes" id="UP000265663">
    <property type="component" value="Unassembled WGS sequence"/>
</dbReference>
<evidence type="ECO:0000313" key="5">
    <source>
        <dbReference type="Proteomes" id="UP000265663"/>
    </source>
</evidence>
<feature type="chain" id="PRO_5018190421" description="VanZ-like domain-containing protein" evidence="3">
    <location>
        <begin position="23"/>
        <end position="199"/>
    </location>
</feature>
<evidence type="ECO:0000313" key="4">
    <source>
        <dbReference type="EMBL" id="RMZ70492.1"/>
    </source>
</evidence>
<dbReference type="PANTHER" id="PTHR28008">
    <property type="entry name" value="DOMAIN PROTEIN, PUTATIVE (AFU_ORTHOLOGUE AFUA_3G10980)-RELATED"/>
    <property type="match status" value="1"/>
</dbReference>
<keyword evidence="2" id="KW-0812">Transmembrane</keyword>
<dbReference type="NCBIfam" id="NF037970">
    <property type="entry name" value="vanZ_1"/>
    <property type="match status" value="1"/>
</dbReference>
<evidence type="ECO:0000256" key="1">
    <source>
        <dbReference type="SAM" id="MobiDB-lite"/>
    </source>
</evidence>
<dbReference type="EMBL" id="KE747824">
    <property type="protein sequence ID" value="RMZ70492.1"/>
    <property type="molecule type" value="Genomic_DNA"/>
</dbReference>
<feature type="region of interest" description="Disordered" evidence="1">
    <location>
        <begin position="139"/>
        <end position="199"/>
    </location>
</feature>
<feature type="transmembrane region" description="Helical" evidence="2">
    <location>
        <begin position="63"/>
        <end position="82"/>
    </location>
</feature>
<feature type="compositionally biased region" description="Acidic residues" evidence="1">
    <location>
        <begin position="158"/>
        <end position="175"/>
    </location>
</feature>
<dbReference type="OrthoDB" id="63581at2759"/>
<organism evidence="4 5">
    <name type="scientific">Pyrenophora seminiperda CCB06</name>
    <dbReference type="NCBI Taxonomy" id="1302712"/>
    <lineage>
        <taxon>Eukaryota</taxon>
        <taxon>Fungi</taxon>
        <taxon>Dikarya</taxon>
        <taxon>Ascomycota</taxon>
        <taxon>Pezizomycotina</taxon>
        <taxon>Dothideomycetes</taxon>
        <taxon>Pleosporomycetidae</taxon>
        <taxon>Pleosporales</taxon>
        <taxon>Pleosporineae</taxon>
        <taxon>Pleosporaceae</taxon>
        <taxon>Pyrenophora</taxon>
    </lineage>
</organism>
<dbReference type="AlphaFoldDB" id="A0A3M7M7N7"/>
<keyword evidence="5" id="KW-1185">Reference proteome</keyword>
<evidence type="ECO:0008006" key="6">
    <source>
        <dbReference type="Google" id="ProtNLM"/>
    </source>
</evidence>
<feature type="transmembrane region" description="Helical" evidence="2">
    <location>
        <begin position="94"/>
        <end position="114"/>
    </location>
</feature>
<evidence type="ECO:0000256" key="3">
    <source>
        <dbReference type="SAM" id="SignalP"/>
    </source>
</evidence>
<accession>A0A3M7M7N7</accession>
<feature type="transmembrane region" description="Helical" evidence="2">
    <location>
        <begin position="38"/>
        <end position="56"/>
    </location>
</feature>
<gene>
    <name evidence="4" type="ORF">GMOD_00000592</name>
</gene>
<keyword evidence="3" id="KW-0732">Signal</keyword>
<feature type="signal peptide" evidence="3">
    <location>
        <begin position="1"/>
        <end position="22"/>
    </location>
</feature>
<proteinExistence type="predicted"/>
<evidence type="ECO:0000256" key="2">
    <source>
        <dbReference type="SAM" id="Phobius"/>
    </source>
</evidence>
<keyword evidence="2" id="KW-1133">Transmembrane helix</keyword>
<sequence>MRIRKPFAGAFLGLIFISSAAGFSPPDYKIPSYKQSDKALHFIAFFLLTLCFYWILETSRRKVLQLTFTVCTIGLGVASEVVQGLLPIHRDFDYYDIVANVLGSLVALGACNWYHKRMLERKRAARGYTAVAGDEERDIELGEHAQGQESGLVRPTVDDELDRWDENAEDWDTTEPESAIGKKSLDNGGDLGDGKKRND</sequence>